<proteinExistence type="predicted"/>
<evidence type="ECO:0000313" key="5">
    <source>
        <dbReference type="Proteomes" id="UP000199445"/>
    </source>
</evidence>
<dbReference type="AlphaFoldDB" id="A0A1I3UBT0"/>
<accession>A0A1I3UBT0</accession>
<dbReference type="InterPro" id="IPR053142">
    <property type="entry name" value="PchR_regulatory_protein"/>
</dbReference>
<evidence type="ECO:0000256" key="1">
    <source>
        <dbReference type="ARBA" id="ARBA00023015"/>
    </source>
</evidence>
<dbReference type="Gene3D" id="1.10.10.60">
    <property type="entry name" value="Homeodomain-like"/>
    <property type="match status" value="1"/>
</dbReference>
<gene>
    <name evidence="4" type="ORF">SAMN05216429_10611</name>
</gene>
<reference evidence="4 5" key="1">
    <citation type="submission" date="2016-10" db="EMBL/GenBank/DDBJ databases">
        <authorList>
            <person name="de Groot N.N."/>
        </authorList>
    </citation>
    <scope>NUCLEOTIDE SEQUENCE [LARGE SCALE GENOMIC DNA]</scope>
    <source>
        <strain evidence="4 5">IBRC-M 10445</strain>
    </source>
</reference>
<feature type="domain" description="HTH araC/xylS-type" evidence="3">
    <location>
        <begin position="233"/>
        <end position="334"/>
    </location>
</feature>
<dbReference type="SUPFAM" id="SSF46689">
    <property type="entry name" value="Homeodomain-like"/>
    <property type="match status" value="2"/>
</dbReference>
<keyword evidence="2" id="KW-0804">Transcription</keyword>
<evidence type="ECO:0000256" key="2">
    <source>
        <dbReference type="ARBA" id="ARBA00023163"/>
    </source>
</evidence>
<keyword evidence="5" id="KW-1185">Reference proteome</keyword>
<dbReference type="PROSITE" id="PS01124">
    <property type="entry name" value="HTH_ARAC_FAMILY_2"/>
    <property type="match status" value="1"/>
</dbReference>
<keyword evidence="1" id="KW-0805">Transcription regulation</keyword>
<dbReference type="GO" id="GO:0003700">
    <property type="term" value="F:DNA-binding transcription factor activity"/>
    <property type="evidence" value="ECO:0007669"/>
    <property type="project" value="InterPro"/>
</dbReference>
<dbReference type="RefSeq" id="WP_091703855.1">
    <property type="nucleotide sequence ID" value="NZ_BMYN01000018.1"/>
</dbReference>
<protein>
    <submittedName>
        <fullName evidence="4">AraC-type DNA-binding protein</fullName>
    </submittedName>
</protein>
<dbReference type="SMART" id="SM00342">
    <property type="entry name" value="HTH_ARAC"/>
    <property type="match status" value="1"/>
</dbReference>
<dbReference type="PANTHER" id="PTHR47893">
    <property type="entry name" value="REGULATORY PROTEIN PCHR"/>
    <property type="match status" value="1"/>
</dbReference>
<dbReference type="InterPro" id="IPR018060">
    <property type="entry name" value="HTH_AraC"/>
</dbReference>
<dbReference type="InterPro" id="IPR009057">
    <property type="entry name" value="Homeodomain-like_sf"/>
</dbReference>
<keyword evidence="4" id="KW-0238">DNA-binding</keyword>
<sequence length="337" mass="38444">MNDNPPLHHQTLLPPGNSEHQYYRVREFQKFGETFDINYRFPNLSSSGDDFNQTVIAEGQISEHILSSGFRFTFSDLRIRQHYESVSLGHAPLLILVVQEGNIRLKIGALERELTPGSAVTMQLHPEYALQAIQPAQERLTTMTLAFNPKSANVGRAASPALYELLARARAPFFVWTLPYSLKQQLQANNHPDLPEAQQNLVLEGLALQLAGLGVTVDADAKPVFSSVSEQQQKRLELVRQHLEFSPDKEHQLRDLARLAAMSESGLRTKFRNTYGVSVFEYWRRCRFELARQYLEQGFSVQQTAHMVGYRHATNFTTAYRRHFGLPPKNRPETNQI</sequence>
<evidence type="ECO:0000313" key="4">
    <source>
        <dbReference type="EMBL" id="SFJ79247.1"/>
    </source>
</evidence>
<dbReference type="PANTHER" id="PTHR47893:SF1">
    <property type="entry name" value="REGULATORY PROTEIN PCHR"/>
    <property type="match status" value="1"/>
</dbReference>
<name>A0A1I3UBT0_9GAMM</name>
<dbReference type="Pfam" id="PF12833">
    <property type="entry name" value="HTH_18"/>
    <property type="match status" value="1"/>
</dbReference>
<dbReference type="Proteomes" id="UP000199445">
    <property type="component" value="Unassembled WGS sequence"/>
</dbReference>
<dbReference type="OrthoDB" id="6670788at2"/>
<dbReference type="EMBL" id="FOSC01000006">
    <property type="protein sequence ID" value="SFJ79247.1"/>
    <property type="molecule type" value="Genomic_DNA"/>
</dbReference>
<evidence type="ECO:0000259" key="3">
    <source>
        <dbReference type="PROSITE" id="PS01124"/>
    </source>
</evidence>
<organism evidence="4 5">
    <name type="scientific">Marinobacter persicus</name>
    <dbReference type="NCBI Taxonomy" id="930118"/>
    <lineage>
        <taxon>Bacteria</taxon>
        <taxon>Pseudomonadati</taxon>
        <taxon>Pseudomonadota</taxon>
        <taxon>Gammaproteobacteria</taxon>
        <taxon>Pseudomonadales</taxon>
        <taxon>Marinobacteraceae</taxon>
        <taxon>Marinobacter</taxon>
    </lineage>
</organism>
<dbReference type="GO" id="GO:0043565">
    <property type="term" value="F:sequence-specific DNA binding"/>
    <property type="evidence" value="ECO:0007669"/>
    <property type="project" value="InterPro"/>
</dbReference>